<name>A0ABN7TCF5_OIKDI</name>
<accession>A0ABN7TCF5</accession>
<evidence type="ECO:0000313" key="3">
    <source>
        <dbReference type="Proteomes" id="UP001158576"/>
    </source>
</evidence>
<sequence>MKGATTDEDIDSEGMVSDVEKTINKQKIVLKGEMASIIDKKLDQKIIEHQKEIKQLQAVIHNLRTQNRDFSKKADKKLKLLNMSVDQMNQLTEDIQTLKKKTDKLEDECQEIRDKFENASTKISSNLTNLSDLVHTKTAEHEAVFSDVQGVREDMEARNNAVDANLKKNQEIVDRQLLLLKEKMLISIDDAKAEAIEVRKEKGGCVIM</sequence>
<organism evidence="2 3">
    <name type="scientific">Oikopleura dioica</name>
    <name type="common">Tunicate</name>
    <dbReference type="NCBI Taxonomy" id="34765"/>
    <lineage>
        <taxon>Eukaryota</taxon>
        <taxon>Metazoa</taxon>
        <taxon>Chordata</taxon>
        <taxon>Tunicata</taxon>
        <taxon>Appendicularia</taxon>
        <taxon>Copelata</taxon>
        <taxon>Oikopleuridae</taxon>
        <taxon>Oikopleura</taxon>
    </lineage>
</organism>
<protein>
    <submittedName>
        <fullName evidence="2">Oidioi.mRNA.OKI2018_I69.chr2.g6465.t1.cds</fullName>
    </submittedName>
</protein>
<evidence type="ECO:0000256" key="1">
    <source>
        <dbReference type="SAM" id="Coils"/>
    </source>
</evidence>
<evidence type="ECO:0000313" key="2">
    <source>
        <dbReference type="EMBL" id="CAG5112223.1"/>
    </source>
</evidence>
<gene>
    <name evidence="2" type="ORF">OKIOD_LOCUS15230</name>
</gene>
<keyword evidence="1" id="KW-0175">Coiled coil</keyword>
<reference evidence="2 3" key="1">
    <citation type="submission" date="2021-04" db="EMBL/GenBank/DDBJ databases">
        <authorList>
            <person name="Bliznina A."/>
        </authorList>
    </citation>
    <scope>NUCLEOTIDE SEQUENCE [LARGE SCALE GENOMIC DNA]</scope>
</reference>
<dbReference type="Gene3D" id="1.10.287.1490">
    <property type="match status" value="1"/>
</dbReference>
<feature type="coiled-coil region" evidence="1">
    <location>
        <begin position="39"/>
        <end position="122"/>
    </location>
</feature>
<keyword evidence="3" id="KW-1185">Reference proteome</keyword>
<dbReference type="Proteomes" id="UP001158576">
    <property type="component" value="Chromosome 2"/>
</dbReference>
<dbReference type="EMBL" id="OU015567">
    <property type="protein sequence ID" value="CAG5112223.1"/>
    <property type="molecule type" value="Genomic_DNA"/>
</dbReference>
<proteinExistence type="predicted"/>